<dbReference type="PIRSF" id="PIRSF035875">
    <property type="entry name" value="RNase_BN"/>
    <property type="match status" value="1"/>
</dbReference>
<feature type="transmembrane region" description="Helical" evidence="6">
    <location>
        <begin position="50"/>
        <end position="79"/>
    </location>
</feature>
<evidence type="ECO:0000256" key="1">
    <source>
        <dbReference type="ARBA" id="ARBA00004651"/>
    </source>
</evidence>
<name>A0ABR9X7C0_9RHOB</name>
<dbReference type="Proteomes" id="UP000607796">
    <property type="component" value="Unassembled WGS sequence"/>
</dbReference>
<evidence type="ECO:0000256" key="3">
    <source>
        <dbReference type="ARBA" id="ARBA00022692"/>
    </source>
</evidence>
<feature type="transmembrane region" description="Helical" evidence="6">
    <location>
        <begin position="121"/>
        <end position="142"/>
    </location>
</feature>
<evidence type="ECO:0000313" key="7">
    <source>
        <dbReference type="EMBL" id="MBE9639326.1"/>
    </source>
</evidence>
<organism evidence="7 8">
    <name type="scientific">Salipiger mangrovisoli</name>
    <dbReference type="NCBI Taxonomy" id="2865933"/>
    <lineage>
        <taxon>Bacteria</taxon>
        <taxon>Pseudomonadati</taxon>
        <taxon>Pseudomonadota</taxon>
        <taxon>Alphaproteobacteria</taxon>
        <taxon>Rhodobacterales</taxon>
        <taxon>Roseobacteraceae</taxon>
        <taxon>Salipiger</taxon>
    </lineage>
</organism>
<evidence type="ECO:0000256" key="4">
    <source>
        <dbReference type="ARBA" id="ARBA00022989"/>
    </source>
</evidence>
<dbReference type="InterPro" id="IPR017039">
    <property type="entry name" value="Virul_fac_BrkB"/>
</dbReference>
<proteinExistence type="predicted"/>
<feature type="transmembrane region" description="Helical" evidence="6">
    <location>
        <begin position="236"/>
        <end position="258"/>
    </location>
</feature>
<keyword evidence="3 6" id="KW-0812">Transmembrane</keyword>
<comment type="caution">
    <text evidence="7">The sequence shown here is derived from an EMBL/GenBank/DDBJ whole genome shotgun (WGS) entry which is preliminary data.</text>
</comment>
<feature type="transmembrane region" description="Helical" evidence="6">
    <location>
        <begin position="270"/>
        <end position="292"/>
    </location>
</feature>
<feature type="transmembrane region" description="Helical" evidence="6">
    <location>
        <begin position="162"/>
        <end position="192"/>
    </location>
</feature>
<evidence type="ECO:0000313" key="8">
    <source>
        <dbReference type="Proteomes" id="UP000607796"/>
    </source>
</evidence>
<accession>A0ABR9X7C0</accession>
<dbReference type="PANTHER" id="PTHR30213">
    <property type="entry name" value="INNER MEMBRANE PROTEIN YHJD"/>
    <property type="match status" value="1"/>
</dbReference>
<sequence>MRTLPTSPTPEPSLPAAAASEDRLRIRYVGLRGWMHALLRTWRRMDERNLGLIAAGVAFYAFLSIFPAMAALIAIWGYWADPSAIVEQMDLLVDVIPETAFQLIDAQITQLISANRSTLQWASVLSIVLAIWSARASVAALIRGLNAVTEAPHRTNPVRRVLVAYGMTALLVLVALLAFAAVVVVPAAMVFLHLPAEVEIAVEGTKWIVLLCVVYLAVALVYRFGPNRRHARMPWLTPGAAIAVIAWACGSFVLASYVRNFDRLNEVYGSLGAVVALLLWFYVSALVTLLGAQLNTELLRVLAARRAAEKAAADKAHEEAAAAPAEGSEKM</sequence>
<keyword evidence="2" id="KW-1003">Cell membrane</keyword>
<dbReference type="PANTHER" id="PTHR30213:SF0">
    <property type="entry name" value="UPF0761 MEMBRANE PROTEIN YIHY"/>
    <property type="match status" value="1"/>
</dbReference>
<feature type="transmembrane region" description="Helical" evidence="6">
    <location>
        <begin position="204"/>
        <end position="224"/>
    </location>
</feature>
<keyword evidence="5 6" id="KW-0472">Membrane</keyword>
<gene>
    <name evidence="7" type="ORF">IQ782_20950</name>
</gene>
<keyword evidence="8" id="KW-1185">Reference proteome</keyword>
<protein>
    <submittedName>
        <fullName evidence="7">YihY/virulence factor BrkB family protein</fullName>
    </submittedName>
</protein>
<evidence type="ECO:0000256" key="5">
    <source>
        <dbReference type="ARBA" id="ARBA00023136"/>
    </source>
</evidence>
<evidence type="ECO:0000256" key="2">
    <source>
        <dbReference type="ARBA" id="ARBA00022475"/>
    </source>
</evidence>
<comment type="subcellular location">
    <subcellularLocation>
        <location evidence="1">Cell membrane</location>
        <topology evidence="1">Multi-pass membrane protein</topology>
    </subcellularLocation>
</comment>
<keyword evidence="4 6" id="KW-1133">Transmembrane helix</keyword>
<reference evidence="7 8" key="1">
    <citation type="journal article" date="2021" name="Int. J. Syst. Evol. Microbiol.">
        <title>Salipiger mangrovisoli sp. nov., isolated from mangrove soil and the proposal for the reclassification of Paraphaeobacter pallidus as Salipiger pallidus comb. nov.</title>
        <authorList>
            <person name="Du J."/>
            <person name="Liu Y."/>
            <person name="Pei T."/>
            <person name="Deng M.R."/>
            <person name="Zhu H."/>
        </authorList>
    </citation>
    <scope>NUCLEOTIDE SEQUENCE [LARGE SCALE GENOMIC DNA]</scope>
    <source>
        <strain evidence="7 8">6D45A</strain>
    </source>
</reference>
<dbReference type="EMBL" id="JADFFK010000018">
    <property type="protein sequence ID" value="MBE9639326.1"/>
    <property type="molecule type" value="Genomic_DNA"/>
</dbReference>
<dbReference type="NCBIfam" id="TIGR00765">
    <property type="entry name" value="yihY_not_rbn"/>
    <property type="match status" value="1"/>
</dbReference>
<dbReference type="Pfam" id="PF03631">
    <property type="entry name" value="Virul_fac_BrkB"/>
    <property type="match status" value="1"/>
</dbReference>
<evidence type="ECO:0000256" key="6">
    <source>
        <dbReference type="SAM" id="Phobius"/>
    </source>
</evidence>
<dbReference type="RefSeq" id="WP_194136614.1">
    <property type="nucleotide sequence ID" value="NZ_JADFFK010000018.1"/>
</dbReference>